<dbReference type="NCBIfam" id="TIGR01225">
    <property type="entry name" value="hutH"/>
    <property type="match status" value="1"/>
</dbReference>
<dbReference type="EMBL" id="JPEO01000029">
    <property type="protein sequence ID" value="KFZ35971.1"/>
    <property type="molecule type" value="Genomic_DNA"/>
</dbReference>
<dbReference type="InterPro" id="IPR024083">
    <property type="entry name" value="Fumarase/histidase_N"/>
</dbReference>
<comment type="PTM">
    <text evidence="6">Contains an active site 4-methylidene-imidazol-5-one (MIO), which is formed autocatalytically by cyclization and dehydration of residues Ala-Ser-Gly.</text>
</comment>
<evidence type="ECO:0000256" key="2">
    <source>
        <dbReference type="ARBA" id="ARBA00012994"/>
    </source>
</evidence>
<comment type="catalytic activity">
    <reaction evidence="5 6 8">
        <text>L-histidine = trans-urocanate + NH4(+)</text>
        <dbReference type="Rhea" id="RHEA:21232"/>
        <dbReference type="ChEBI" id="CHEBI:17771"/>
        <dbReference type="ChEBI" id="CHEBI:28938"/>
        <dbReference type="ChEBI" id="CHEBI:57595"/>
        <dbReference type="EC" id="4.3.1.3"/>
    </reaction>
</comment>
<evidence type="ECO:0000313" key="10">
    <source>
        <dbReference type="EMBL" id="KFZ35971.1"/>
    </source>
</evidence>
<evidence type="ECO:0000256" key="1">
    <source>
        <dbReference type="ARBA" id="ARBA00005113"/>
    </source>
</evidence>
<dbReference type="EC" id="4.3.1.3" evidence="2 6"/>
<evidence type="ECO:0000256" key="5">
    <source>
        <dbReference type="ARBA" id="ARBA00049269"/>
    </source>
</evidence>
<comment type="caution">
    <text evidence="10">The sequence shown here is derived from an EMBL/GenBank/DDBJ whole genome shotgun (WGS) entry which is preliminary data.</text>
</comment>
<dbReference type="PROSITE" id="PS00488">
    <property type="entry name" value="PAL_HISTIDASE"/>
    <property type="match status" value="1"/>
</dbReference>
<dbReference type="Gene3D" id="1.20.200.10">
    <property type="entry name" value="Fumarase/aspartase (Central domain)"/>
    <property type="match status" value="1"/>
</dbReference>
<dbReference type="eggNOG" id="COG2986">
    <property type="taxonomic scope" value="Bacteria"/>
</dbReference>
<evidence type="ECO:0000256" key="3">
    <source>
        <dbReference type="ARBA" id="ARBA00022808"/>
    </source>
</evidence>
<evidence type="ECO:0000256" key="4">
    <source>
        <dbReference type="ARBA" id="ARBA00023239"/>
    </source>
</evidence>
<dbReference type="GO" id="GO:0019557">
    <property type="term" value="P:L-histidine catabolic process to glutamate and formate"/>
    <property type="evidence" value="ECO:0007669"/>
    <property type="project" value="UniProtKB-UniPathway"/>
</dbReference>
<dbReference type="SUPFAM" id="SSF48557">
    <property type="entry name" value="L-aspartase-like"/>
    <property type="match status" value="1"/>
</dbReference>
<comment type="subcellular location">
    <subcellularLocation>
        <location evidence="6 9">Cytoplasm</location>
    </subcellularLocation>
</comment>
<name>A0A094JU25_9GAMM</name>
<dbReference type="Gene3D" id="1.10.275.10">
    <property type="entry name" value="Fumarase/aspartase (N-terminal domain)"/>
    <property type="match status" value="1"/>
</dbReference>
<feature type="modified residue" description="2,3-didehydroalanine (Ser)" evidence="6">
    <location>
        <position position="145"/>
    </location>
</feature>
<comment type="similarity">
    <text evidence="6 7">Belongs to the PAL/histidase family.</text>
</comment>
<dbReference type="GO" id="GO:0004397">
    <property type="term" value="F:histidine ammonia-lyase activity"/>
    <property type="evidence" value="ECO:0007669"/>
    <property type="project" value="UniProtKB-UniRule"/>
</dbReference>
<dbReference type="FunFam" id="1.20.200.10:FF:000003">
    <property type="entry name" value="Histidine ammonia-lyase"/>
    <property type="match status" value="1"/>
</dbReference>
<dbReference type="STRING" id="1515746.HR45_18995"/>
<keyword evidence="4 6" id="KW-0456">Lyase</keyword>
<dbReference type="OrthoDB" id="9806955at2"/>
<reference evidence="10 11" key="1">
    <citation type="submission" date="2014-06" db="EMBL/GenBank/DDBJ databases">
        <title>Shewanella sp. YQH10.</title>
        <authorList>
            <person name="Liu Y."/>
            <person name="Zeng R."/>
        </authorList>
    </citation>
    <scope>NUCLEOTIDE SEQUENCE [LARGE SCALE GENOMIC DNA]</scope>
    <source>
        <strain evidence="10 11">YQH10</strain>
    </source>
</reference>
<evidence type="ECO:0000256" key="9">
    <source>
        <dbReference type="RuleBase" id="RU004480"/>
    </source>
</evidence>
<dbReference type="CDD" id="cd00332">
    <property type="entry name" value="PAL-HAL"/>
    <property type="match status" value="1"/>
</dbReference>
<gene>
    <name evidence="6" type="primary">hutH</name>
    <name evidence="10" type="ORF">HR45_18995</name>
</gene>
<dbReference type="RefSeq" id="WP_037445773.1">
    <property type="nucleotide sequence ID" value="NZ_JPEO01000029.1"/>
</dbReference>
<dbReference type="PANTHER" id="PTHR10362">
    <property type="entry name" value="HISTIDINE AMMONIA-LYASE"/>
    <property type="match status" value="1"/>
</dbReference>
<evidence type="ECO:0000256" key="6">
    <source>
        <dbReference type="HAMAP-Rule" id="MF_00229"/>
    </source>
</evidence>
<dbReference type="UniPathway" id="UPA00379">
    <property type="reaction ID" value="UER00549"/>
</dbReference>
<sequence>MSQPEVILTPGQVTLQQWQQIANGASAKLAESAYALVEASAAAVQRIIAKGAPVYGINTGFGKLANVRIADDELAQLQHNIVLSHSSGVGEPASAAVVRLMMALKLASLGHGASGVQLATVKLLEDFFAHDIVPVVPCQGSVGASGDLAPLSHMTLALIGYGEVFYHGERVSAELALASAGLTPLTLGPKEGLALLNGTQYSTAQALTGLFKAQNAFANALITGALSTDAAKGSTAPMDARIHQLRGHVGQQMVADKLLQLLEGSQIRDSHLACEKVQDPYCLRCQPQVMGAVFDLLRQAEFTLVTEANGVSDNPLIFSDTDEALSGGNFHAEPVAFAADMIAMAICEIGSLSERRIAMLVDPALSGLPAFLTPKPGLNSGFMIPQVTAAALVSENKQSAFPASVDSIPTSANQEDHVSMAAHGARRLTAMAHNVENVLAIELLVATQGIDLHGGLPTSPSLEQVRIRLRETVPMLTDDRYMAKDIAEANALIHSGVLAQLCQLESQLWS</sequence>
<comment type="pathway">
    <text evidence="1 6 8">Amino-acid degradation; L-histidine degradation into L-glutamate; N-formimidoyl-L-glutamate from L-histidine: step 1/3.</text>
</comment>
<organism evidence="10 11">
    <name type="scientific">Shewanella mangrovi</name>
    <dbReference type="NCBI Taxonomy" id="1515746"/>
    <lineage>
        <taxon>Bacteria</taxon>
        <taxon>Pseudomonadati</taxon>
        <taxon>Pseudomonadota</taxon>
        <taxon>Gammaproteobacteria</taxon>
        <taxon>Alteromonadales</taxon>
        <taxon>Shewanellaceae</taxon>
        <taxon>Shewanella</taxon>
    </lineage>
</organism>
<proteinExistence type="inferred from homology"/>
<dbReference type="InterPro" id="IPR008948">
    <property type="entry name" value="L-Aspartase-like"/>
</dbReference>
<protein>
    <recommendedName>
        <fullName evidence="2 6">Histidine ammonia-lyase</fullName>
        <shortName evidence="6">Histidase</shortName>
        <ecNumber evidence="2 6">4.3.1.3</ecNumber>
    </recommendedName>
</protein>
<evidence type="ECO:0000256" key="7">
    <source>
        <dbReference type="RuleBase" id="RU003954"/>
    </source>
</evidence>
<dbReference type="AlphaFoldDB" id="A0A094JU25"/>
<evidence type="ECO:0000313" key="11">
    <source>
        <dbReference type="Proteomes" id="UP000029264"/>
    </source>
</evidence>
<dbReference type="FunFam" id="1.10.275.10:FF:000005">
    <property type="entry name" value="Histidine ammonia-lyase"/>
    <property type="match status" value="1"/>
</dbReference>
<accession>A0A094JU25</accession>
<dbReference type="InterPro" id="IPR001106">
    <property type="entry name" value="Aromatic_Lyase"/>
</dbReference>
<feature type="cross-link" description="5-imidazolinone (Ala-Gly)" evidence="6">
    <location>
        <begin position="144"/>
        <end position="146"/>
    </location>
</feature>
<evidence type="ECO:0000256" key="8">
    <source>
        <dbReference type="RuleBase" id="RU004479"/>
    </source>
</evidence>
<dbReference type="InterPro" id="IPR005921">
    <property type="entry name" value="HutH"/>
</dbReference>
<dbReference type="InterPro" id="IPR022313">
    <property type="entry name" value="Phe/His_NH3-lyase_AS"/>
</dbReference>
<dbReference type="Proteomes" id="UP000029264">
    <property type="component" value="Unassembled WGS sequence"/>
</dbReference>
<dbReference type="GO" id="GO:0005737">
    <property type="term" value="C:cytoplasm"/>
    <property type="evidence" value="ECO:0007669"/>
    <property type="project" value="UniProtKB-SubCell"/>
</dbReference>
<dbReference type="HAMAP" id="MF_00229">
    <property type="entry name" value="His_ammonia_lyase"/>
    <property type="match status" value="1"/>
</dbReference>
<keyword evidence="11" id="KW-1185">Reference proteome</keyword>
<dbReference type="Pfam" id="PF00221">
    <property type="entry name" value="Lyase_aromatic"/>
    <property type="match status" value="1"/>
</dbReference>
<dbReference type="GO" id="GO:0019556">
    <property type="term" value="P:L-histidine catabolic process to glutamate and formamide"/>
    <property type="evidence" value="ECO:0007669"/>
    <property type="project" value="UniProtKB-UniPathway"/>
</dbReference>
<keyword evidence="6" id="KW-0963">Cytoplasm</keyword>
<dbReference type="NCBIfam" id="NF006871">
    <property type="entry name" value="PRK09367.1"/>
    <property type="match status" value="1"/>
</dbReference>
<keyword evidence="3 6" id="KW-0369">Histidine metabolism</keyword>